<dbReference type="CDD" id="cd07302">
    <property type="entry name" value="CHD"/>
    <property type="match status" value="1"/>
</dbReference>
<evidence type="ECO:0000256" key="1">
    <source>
        <dbReference type="ARBA" id="ARBA00022737"/>
    </source>
</evidence>
<evidence type="ECO:0000313" key="6">
    <source>
        <dbReference type="Proteomes" id="UP000478183"/>
    </source>
</evidence>
<dbReference type="InterPro" id="IPR029787">
    <property type="entry name" value="Nucleotide_cyclase"/>
</dbReference>
<evidence type="ECO:0000256" key="2">
    <source>
        <dbReference type="ARBA" id="ARBA00022803"/>
    </source>
</evidence>
<dbReference type="OrthoDB" id="54411at2"/>
<dbReference type="Gene3D" id="1.25.40.10">
    <property type="entry name" value="Tetratricopeptide repeat domain"/>
    <property type="match status" value="1"/>
</dbReference>
<evidence type="ECO:0000259" key="4">
    <source>
        <dbReference type="PROSITE" id="PS50125"/>
    </source>
</evidence>
<protein>
    <submittedName>
        <fullName evidence="5">Tetratricopeptide repeat protein</fullName>
    </submittedName>
</protein>
<dbReference type="InterPro" id="IPR050697">
    <property type="entry name" value="Adenylyl/Guanylyl_Cyclase_3/4"/>
</dbReference>
<sequence length="588" mass="65972">MSALTGLAGPRLLTVLYADVHGYTRLLELDEESTVRRLTNSLALIRNLVGDYGGEVVNTAGDGLVAVFESVQKALHFALEMQREMAREAAWSEGGAPIHYRIGISIGDTFLGQDGVYGQSVNLAARIQTYAEPGGICISEAVYQVVRNKPDLNLRSIGTKQLKNISAPVEIYAVEQQFASPRREDIIIPPQGLTTAGTLPDASLAVLPMENLSGAPEDHYLCQGIIADLITSLCRFRNLMVIARHSSILAAANARSLREVGERLGVRYLLSANFRRVENRIRISVDLIEAASENTIWSERYDGVMADIFDFQDDVSSTTAARVAIHIDAKEQRRLTEQSHPALYAYGLVLRGQDMGFRFLPDANLHARRLFEQARELEPDYGRSYAAMSRTFNVEWRYNWTNDPDAALNKALSLAKRAVECDHLDSRGFSEMGLAHLYKKQHDEALSAYEHAVQLNPNDADLLAYMGDCLAYIRQGDRAVQLLERAIRLNPYHPDSYLWFLGDAYFHKGDYQNTIDTLHKMRDQSEAHRLLAASYAMLGQMDDARRHGAEVMRVHPNFTIEHWRKVPPLKHVEDLDLYVEGLRMAGLN</sequence>
<dbReference type="PANTHER" id="PTHR43081:SF19">
    <property type="entry name" value="PH-SENSITIVE ADENYLATE CYCLASE RV1264"/>
    <property type="match status" value="1"/>
</dbReference>
<feature type="domain" description="Guanylate cyclase" evidence="4">
    <location>
        <begin position="14"/>
        <end position="128"/>
    </location>
</feature>
<dbReference type="GO" id="GO:0035556">
    <property type="term" value="P:intracellular signal transduction"/>
    <property type="evidence" value="ECO:0007669"/>
    <property type="project" value="InterPro"/>
</dbReference>
<dbReference type="PROSITE" id="PS50125">
    <property type="entry name" value="GUANYLATE_CYCLASE_2"/>
    <property type="match status" value="1"/>
</dbReference>
<dbReference type="RefSeq" id="WP_155094198.1">
    <property type="nucleotide sequence ID" value="NZ_WMIE01000001.1"/>
</dbReference>
<name>A0A6L6J437_9RHOB</name>
<dbReference type="SUPFAM" id="SSF55073">
    <property type="entry name" value="Nucleotide cyclase"/>
    <property type="match status" value="1"/>
</dbReference>
<dbReference type="Proteomes" id="UP000478183">
    <property type="component" value="Unassembled WGS sequence"/>
</dbReference>
<feature type="repeat" description="TPR" evidence="3">
    <location>
        <begin position="460"/>
        <end position="493"/>
    </location>
</feature>
<gene>
    <name evidence="5" type="ORF">GL286_03870</name>
</gene>
<dbReference type="Gene3D" id="3.30.70.1230">
    <property type="entry name" value="Nucleotide cyclase"/>
    <property type="match status" value="1"/>
</dbReference>
<organism evidence="5 6">
    <name type="scientific">Paracoccus aestuariivivens</name>
    <dbReference type="NCBI Taxonomy" id="1820333"/>
    <lineage>
        <taxon>Bacteria</taxon>
        <taxon>Pseudomonadati</taxon>
        <taxon>Pseudomonadota</taxon>
        <taxon>Alphaproteobacteria</taxon>
        <taxon>Rhodobacterales</taxon>
        <taxon>Paracoccaceae</taxon>
        <taxon>Paracoccus</taxon>
    </lineage>
</organism>
<dbReference type="InterPro" id="IPR011990">
    <property type="entry name" value="TPR-like_helical_dom_sf"/>
</dbReference>
<keyword evidence="6" id="KW-1185">Reference proteome</keyword>
<dbReference type="SMART" id="SM00028">
    <property type="entry name" value="TPR"/>
    <property type="match status" value="3"/>
</dbReference>
<comment type="caution">
    <text evidence="5">The sequence shown here is derived from an EMBL/GenBank/DDBJ whole genome shotgun (WGS) entry which is preliminary data.</text>
</comment>
<keyword evidence="2 3" id="KW-0802">TPR repeat</keyword>
<evidence type="ECO:0000313" key="5">
    <source>
        <dbReference type="EMBL" id="MTH76862.1"/>
    </source>
</evidence>
<evidence type="ECO:0000256" key="3">
    <source>
        <dbReference type="PROSITE-ProRule" id="PRU00339"/>
    </source>
</evidence>
<dbReference type="Pfam" id="PF07719">
    <property type="entry name" value="TPR_2"/>
    <property type="match status" value="1"/>
</dbReference>
<proteinExistence type="predicted"/>
<dbReference type="InterPro" id="IPR013105">
    <property type="entry name" value="TPR_2"/>
</dbReference>
<dbReference type="PROSITE" id="PS50005">
    <property type="entry name" value="TPR"/>
    <property type="match status" value="2"/>
</dbReference>
<dbReference type="SUPFAM" id="SSF48452">
    <property type="entry name" value="TPR-like"/>
    <property type="match status" value="1"/>
</dbReference>
<dbReference type="Pfam" id="PF00211">
    <property type="entry name" value="Guanylate_cyc"/>
    <property type="match status" value="1"/>
</dbReference>
<dbReference type="InterPro" id="IPR001054">
    <property type="entry name" value="A/G_cyclase"/>
</dbReference>
<dbReference type="SMART" id="SM00044">
    <property type="entry name" value="CYCc"/>
    <property type="match status" value="1"/>
</dbReference>
<feature type="repeat" description="TPR" evidence="3">
    <location>
        <begin position="426"/>
        <end position="459"/>
    </location>
</feature>
<dbReference type="AlphaFoldDB" id="A0A6L6J437"/>
<dbReference type="GO" id="GO:0006171">
    <property type="term" value="P:cAMP biosynthetic process"/>
    <property type="evidence" value="ECO:0007669"/>
    <property type="project" value="TreeGrafter"/>
</dbReference>
<dbReference type="EMBL" id="WMIE01000001">
    <property type="protein sequence ID" value="MTH76862.1"/>
    <property type="molecule type" value="Genomic_DNA"/>
</dbReference>
<reference evidence="5 6" key="1">
    <citation type="submission" date="2019-11" db="EMBL/GenBank/DDBJ databases">
        <authorList>
            <person name="Dong K."/>
        </authorList>
    </citation>
    <scope>NUCLEOTIDE SEQUENCE [LARGE SCALE GENOMIC DNA]</scope>
    <source>
        <strain evidence="5 6">NBRC 111993</strain>
    </source>
</reference>
<dbReference type="GO" id="GO:0004016">
    <property type="term" value="F:adenylate cyclase activity"/>
    <property type="evidence" value="ECO:0007669"/>
    <property type="project" value="UniProtKB-ARBA"/>
</dbReference>
<accession>A0A6L6J437</accession>
<dbReference type="PANTHER" id="PTHR43081">
    <property type="entry name" value="ADENYLATE CYCLASE, TERMINAL-DIFFERENTIATION SPECIFIC-RELATED"/>
    <property type="match status" value="1"/>
</dbReference>
<dbReference type="InterPro" id="IPR019734">
    <property type="entry name" value="TPR_rpt"/>
</dbReference>
<keyword evidence="1" id="KW-0677">Repeat</keyword>
<dbReference type="Pfam" id="PF12895">
    <property type="entry name" value="ANAPC3"/>
    <property type="match status" value="1"/>
</dbReference>